<dbReference type="InterPro" id="IPR037171">
    <property type="entry name" value="NagB/RpiA_transferase-like"/>
</dbReference>
<evidence type="ECO:0000256" key="5">
    <source>
        <dbReference type="RuleBase" id="RU361279"/>
    </source>
</evidence>
<sequence>MAAAAMNMQTQSAKIRKDLRQTFRNKRLALSTAQQMKAGKQLVKQFQEHAVFQNAQNVALYLSFNGEINTQALIDHLWSLKRNVFVPILHPFCKGQLLFQAYTPNTKMRHNQLGILEPVLDVRYVCPLENLQLILTPLVAFDTSGNRLGMGGGFYDRTLVALQNKKHQATVAGLAHELQLTSTLPTETWDIPLPYILTSSKLYSFS</sequence>
<dbReference type="GO" id="GO:0030272">
    <property type="term" value="F:5-formyltetrahydrofolate cyclo-ligase activity"/>
    <property type="evidence" value="ECO:0007669"/>
    <property type="project" value="UniProtKB-EC"/>
</dbReference>
<evidence type="ECO:0000256" key="2">
    <source>
        <dbReference type="ARBA" id="ARBA00022741"/>
    </source>
</evidence>
<feature type="binding site" evidence="4">
    <location>
        <position position="67"/>
    </location>
    <ligand>
        <name>substrate</name>
    </ligand>
</feature>
<dbReference type="GO" id="GO:0005524">
    <property type="term" value="F:ATP binding"/>
    <property type="evidence" value="ECO:0007669"/>
    <property type="project" value="UniProtKB-KW"/>
</dbReference>
<dbReference type="InterPro" id="IPR002698">
    <property type="entry name" value="FTHF_cligase"/>
</dbReference>
<evidence type="ECO:0000256" key="1">
    <source>
        <dbReference type="ARBA" id="ARBA00010638"/>
    </source>
</evidence>
<dbReference type="PANTHER" id="PTHR23407">
    <property type="entry name" value="ATPASE INHIBITOR/5-FORMYLTETRAHYDROFOLATE CYCLO-LIGASE"/>
    <property type="match status" value="1"/>
</dbReference>
<organism evidence="6 7">
    <name type="scientific">Glaciecola nitratireducens (strain JCM 12485 / KCTC 12276 / FR1064)</name>
    <dbReference type="NCBI Taxonomy" id="1085623"/>
    <lineage>
        <taxon>Bacteria</taxon>
        <taxon>Pseudomonadati</taxon>
        <taxon>Pseudomonadota</taxon>
        <taxon>Gammaproteobacteria</taxon>
        <taxon>Alteromonadales</taxon>
        <taxon>Alteromonadaceae</taxon>
        <taxon>Brumicola</taxon>
    </lineage>
</organism>
<dbReference type="EMBL" id="CP003060">
    <property type="protein sequence ID" value="AEP30759.1"/>
    <property type="molecule type" value="Genomic_DNA"/>
</dbReference>
<evidence type="ECO:0000313" key="6">
    <source>
        <dbReference type="EMBL" id="AEP30759.1"/>
    </source>
</evidence>
<evidence type="ECO:0000256" key="3">
    <source>
        <dbReference type="ARBA" id="ARBA00022840"/>
    </source>
</evidence>
<dbReference type="NCBIfam" id="TIGR02727">
    <property type="entry name" value="MTHFS_bact"/>
    <property type="match status" value="1"/>
</dbReference>
<keyword evidence="6" id="KW-0436">Ligase</keyword>
<dbReference type="GO" id="GO:0046872">
    <property type="term" value="F:metal ion binding"/>
    <property type="evidence" value="ECO:0007669"/>
    <property type="project" value="UniProtKB-KW"/>
</dbReference>
<evidence type="ECO:0000256" key="4">
    <source>
        <dbReference type="PIRSR" id="PIRSR006806-1"/>
    </source>
</evidence>
<dbReference type="GO" id="GO:0009396">
    <property type="term" value="P:folic acid-containing compound biosynthetic process"/>
    <property type="evidence" value="ECO:0007669"/>
    <property type="project" value="TreeGrafter"/>
</dbReference>
<dbReference type="Pfam" id="PF01812">
    <property type="entry name" value="5-FTHF_cyc-lig"/>
    <property type="match status" value="1"/>
</dbReference>
<dbReference type="eggNOG" id="COG0212">
    <property type="taxonomic scope" value="Bacteria"/>
</dbReference>
<reference evidence="6 7" key="1">
    <citation type="journal article" date="2011" name="J. Bacteriol.">
        <title>Complete genome sequence of seawater bacterium Glaciecola nitratireducens FR1064T.</title>
        <authorList>
            <person name="Bian F."/>
            <person name="Qin Q.L."/>
            <person name="Xie B.B."/>
            <person name="Shu Y.L."/>
            <person name="Zhang X.Y."/>
            <person name="Yu Y."/>
            <person name="Chen B."/>
            <person name="Chen X.L."/>
            <person name="Zhou B.C."/>
            <person name="Zhang Y.Z."/>
        </authorList>
    </citation>
    <scope>NUCLEOTIDE SEQUENCE [LARGE SCALE GENOMIC DNA]</scope>
    <source>
        <strain evidence="7">JCM 12485 / KCTC 12276 / FR1064</strain>
    </source>
</reference>
<keyword evidence="3 4" id="KW-0067">ATP-binding</keyword>
<dbReference type="PIRSF" id="PIRSF006806">
    <property type="entry name" value="FTHF_cligase"/>
    <property type="match status" value="1"/>
</dbReference>
<evidence type="ECO:0000313" key="7">
    <source>
        <dbReference type="Proteomes" id="UP000009282"/>
    </source>
</evidence>
<dbReference type="PANTHER" id="PTHR23407:SF1">
    <property type="entry name" value="5-FORMYLTETRAHYDROFOLATE CYCLO-LIGASE"/>
    <property type="match status" value="1"/>
</dbReference>
<dbReference type="SUPFAM" id="SSF100950">
    <property type="entry name" value="NagB/RpiA/CoA transferase-like"/>
    <property type="match status" value="1"/>
</dbReference>
<dbReference type="KEGG" id="gni:GNIT_2662"/>
<dbReference type="GO" id="GO:0035999">
    <property type="term" value="P:tetrahydrofolate interconversion"/>
    <property type="evidence" value="ECO:0007669"/>
    <property type="project" value="TreeGrafter"/>
</dbReference>
<dbReference type="EC" id="6.3.3.2" evidence="5"/>
<dbReference type="RefSeq" id="WP_014109632.1">
    <property type="nucleotide sequence ID" value="NC_016041.1"/>
</dbReference>
<keyword evidence="7" id="KW-1185">Reference proteome</keyword>
<name>G4QMA7_GLANF</name>
<dbReference type="Proteomes" id="UP000009282">
    <property type="component" value="Chromosome"/>
</dbReference>
<dbReference type="InterPro" id="IPR024185">
    <property type="entry name" value="FTHF_cligase-like_sf"/>
</dbReference>
<comment type="similarity">
    <text evidence="1 5">Belongs to the 5-formyltetrahydrofolate cyclo-ligase family.</text>
</comment>
<dbReference type="AlphaFoldDB" id="G4QMA7"/>
<accession>G4QMA7</accession>
<keyword evidence="5" id="KW-0460">Magnesium</keyword>
<keyword evidence="2 4" id="KW-0547">Nucleotide-binding</keyword>
<dbReference type="STRING" id="1085623.GNIT_2662"/>
<feature type="binding site" evidence="4">
    <location>
        <position position="62"/>
    </location>
    <ligand>
        <name>substrate</name>
    </ligand>
</feature>
<protein>
    <recommendedName>
        <fullName evidence="5">5-formyltetrahydrofolate cyclo-ligase</fullName>
        <ecNumber evidence="5">6.3.3.2</ecNumber>
    </recommendedName>
</protein>
<gene>
    <name evidence="6" type="ordered locus">GNIT_2662</name>
</gene>
<proteinExistence type="inferred from homology"/>
<keyword evidence="5" id="KW-0479">Metal-binding</keyword>
<dbReference type="Gene3D" id="3.40.50.10420">
    <property type="entry name" value="NagB/RpiA/CoA transferase-like"/>
    <property type="match status" value="1"/>
</dbReference>
<comment type="catalytic activity">
    <reaction evidence="5">
        <text>(6S)-5-formyl-5,6,7,8-tetrahydrofolate + ATP = (6R)-5,10-methenyltetrahydrofolate + ADP + phosphate</text>
        <dbReference type="Rhea" id="RHEA:10488"/>
        <dbReference type="ChEBI" id="CHEBI:30616"/>
        <dbReference type="ChEBI" id="CHEBI:43474"/>
        <dbReference type="ChEBI" id="CHEBI:57455"/>
        <dbReference type="ChEBI" id="CHEBI:57457"/>
        <dbReference type="ChEBI" id="CHEBI:456216"/>
        <dbReference type="EC" id="6.3.3.2"/>
    </reaction>
</comment>
<feature type="binding site" evidence="4">
    <location>
        <begin position="147"/>
        <end position="155"/>
    </location>
    <ligand>
        <name>ATP</name>
        <dbReference type="ChEBI" id="CHEBI:30616"/>
    </ligand>
</feature>
<comment type="cofactor">
    <cofactor evidence="5">
        <name>Mg(2+)</name>
        <dbReference type="ChEBI" id="CHEBI:18420"/>
    </cofactor>
</comment>
<dbReference type="HOGENOM" id="CLU_066245_0_0_6"/>